<evidence type="ECO:0000256" key="2">
    <source>
        <dbReference type="ARBA" id="ARBA00022679"/>
    </source>
</evidence>
<dbReference type="Pfam" id="PF01648">
    <property type="entry name" value="ACPS"/>
    <property type="match status" value="1"/>
</dbReference>
<dbReference type="EMBL" id="LDSI01000031">
    <property type="protein sequence ID" value="KTS93874.1"/>
    <property type="molecule type" value="Genomic_DNA"/>
</dbReference>
<dbReference type="Gene3D" id="3.90.470.20">
    <property type="entry name" value="4'-phosphopantetheinyl transferase domain"/>
    <property type="match status" value="2"/>
</dbReference>
<feature type="domain" description="4'-phosphopantetheinyl transferase" evidence="3">
    <location>
        <begin position="88"/>
        <end position="163"/>
    </location>
</feature>
<protein>
    <submittedName>
        <fullName evidence="4">ACP synthase</fullName>
    </submittedName>
</protein>
<dbReference type="AlphaFoldDB" id="A0AB34VAA7"/>
<evidence type="ECO:0000256" key="1">
    <source>
        <dbReference type="ARBA" id="ARBA00010990"/>
    </source>
</evidence>
<dbReference type="GO" id="GO:0000287">
    <property type="term" value="F:magnesium ion binding"/>
    <property type="evidence" value="ECO:0007669"/>
    <property type="project" value="InterPro"/>
</dbReference>
<dbReference type="GO" id="GO:0019878">
    <property type="term" value="P:lysine biosynthetic process via aminoadipic acid"/>
    <property type="evidence" value="ECO:0007669"/>
    <property type="project" value="TreeGrafter"/>
</dbReference>
<dbReference type="PANTHER" id="PTHR12215:SF10">
    <property type="entry name" value="L-AMINOADIPATE-SEMIALDEHYDE DEHYDROGENASE-PHOSPHOPANTETHEINYL TRANSFERASE"/>
    <property type="match status" value="1"/>
</dbReference>
<dbReference type="InterPro" id="IPR008278">
    <property type="entry name" value="4-PPantetheinyl_Trfase_dom"/>
</dbReference>
<organism evidence="4 5">
    <name type="scientific">Pantoea stewartii</name>
    <dbReference type="NCBI Taxonomy" id="66269"/>
    <lineage>
        <taxon>Bacteria</taxon>
        <taxon>Pseudomonadati</taxon>
        <taxon>Pseudomonadota</taxon>
        <taxon>Gammaproteobacteria</taxon>
        <taxon>Enterobacterales</taxon>
        <taxon>Erwiniaceae</taxon>
        <taxon>Pantoea</taxon>
    </lineage>
</organism>
<reference evidence="4 5" key="1">
    <citation type="journal article" date="2016" name="Front. Microbiol.">
        <title>Genomic Resource of Rice Seed Associated Bacteria.</title>
        <authorList>
            <person name="Midha S."/>
            <person name="Bansal K."/>
            <person name="Sharma S."/>
            <person name="Kumar N."/>
            <person name="Patil P.P."/>
            <person name="Chaudhry V."/>
            <person name="Patil P.B."/>
        </authorList>
    </citation>
    <scope>NUCLEOTIDE SEQUENCE [LARGE SCALE GENOMIC DNA]</scope>
    <source>
        <strain evidence="4 5">RSA13</strain>
    </source>
</reference>
<name>A0AB34VAA7_9GAMM</name>
<dbReference type="GO" id="GO:0005829">
    <property type="term" value="C:cytosol"/>
    <property type="evidence" value="ECO:0007669"/>
    <property type="project" value="TreeGrafter"/>
</dbReference>
<gene>
    <name evidence="4" type="ORF">RSA13_20165</name>
</gene>
<dbReference type="Proteomes" id="UP000072520">
    <property type="component" value="Unassembled WGS sequence"/>
</dbReference>
<dbReference type="InterPro" id="IPR037143">
    <property type="entry name" value="4-PPantetheinyl_Trfase_dom_sf"/>
</dbReference>
<evidence type="ECO:0000259" key="3">
    <source>
        <dbReference type="Pfam" id="PF01648"/>
    </source>
</evidence>
<dbReference type="SUPFAM" id="SSF56214">
    <property type="entry name" value="4'-phosphopantetheinyl transferase"/>
    <property type="match status" value="2"/>
</dbReference>
<dbReference type="InterPro" id="IPR050559">
    <property type="entry name" value="P-Pant_transferase_sf"/>
</dbReference>
<proteinExistence type="inferred from homology"/>
<comment type="caution">
    <text evidence="4">The sequence shown here is derived from an EMBL/GenBank/DDBJ whole genome shotgun (WGS) entry which is preliminary data.</text>
</comment>
<dbReference type="PANTHER" id="PTHR12215">
    <property type="entry name" value="PHOSPHOPANTETHEINE TRANSFERASE"/>
    <property type="match status" value="1"/>
</dbReference>
<dbReference type="RefSeq" id="WP_058708677.1">
    <property type="nucleotide sequence ID" value="NZ_LDSI01000031.1"/>
</dbReference>
<evidence type="ECO:0000313" key="4">
    <source>
        <dbReference type="EMBL" id="KTS93874.1"/>
    </source>
</evidence>
<evidence type="ECO:0000313" key="5">
    <source>
        <dbReference type="Proteomes" id="UP000072520"/>
    </source>
</evidence>
<accession>A0AB34VAA7</accession>
<dbReference type="NCBIfam" id="NF007676">
    <property type="entry name" value="PRK10351.1"/>
    <property type="match status" value="1"/>
</dbReference>
<dbReference type="GO" id="GO:0008897">
    <property type="term" value="F:holo-[acyl-carrier-protein] synthase activity"/>
    <property type="evidence" value="ECO:0007669"/>
    <property type="project" value="InterPro"/>
</dbReference>
<keyword evidence="2" id="KW-0808">Transferase</keyword>
<sequence length="194" mass="20778">MYQIFLGKISQLSVAPLVPELTDQAPTGARRASWLAGRALLSAAITPVPAMRYGVNGKPAFAPEVQRGFSLSHSGDAIALLFSDEGEVGCDIEVIRPRPHWPRLAENLFSPGERAQIAAKPVSQQLAAFWRIWTIKEAIIKQRGGSAWQMASIDSTAPSALSVSALQTGELSLAVCTPTPFELTPETIKVTGTL</sequence>
<comment type="similarity">
    <text evidence="1">Belongs to the P-Pant transferase superfamily. Gsp/Sfp/HetI/AcpT family.</text>
</comment>